<dbReference type="Proteomes" id="UP001057291">
    <property type="component" value="Unassembled WGS sequence"/>
</dbReference>
<accession>A0AAV4LK47</accession>
<sequence>MERKTLFIYTFYTQLFIVFMILLKLWLLPYLVWKMFGTSAGAAIVLDITALIMGVGCALGMGALGYAQAKYYRQKTRTMWFAFVHMILLHAPLILFLFYKFLYGAAWNNALLLWLSGWLSVITHPMILVGFYGSWVDWVGLLVLGSFYLLGVWVFLDEHPMLDKRLFPYK</sequence>
<feature type="transmembrane region" description="Helical" evidence="1">
    <location>
        <begin position="44"/>
        <end position="67"/>
    </location>
</feature>
<feature type="transmembrane region" description="Helical" evidence="1">
    <location>
        <begin position="111"/>
        <end position="132"/>
    </location>
</feature>
<feature type="transmembrane region" description="Helical" evidence="1">
    <location>
        <begin position="79"/>
        <end position="99"/>
    </location>
</feature>
<reference evidence="2" key="1">
    <citation type="journal article" date="2023" name="Int. J. Syst. Evol. Microbiol.">
        <title>Collibacillus ludicampi gen. nov., sp. nov., a new soil bacterium of the family Alicyclobacillaceae.</title>
        <authorList>
            <person name="Jojima T."/>
            <person name="Ioku Y."/>
            <person name="Fukuta Y."/>
            <person name="Shirasaka N."/>
            <person name="Matsumura Y."/>
            <person name="Mori M."/>
        </authorList>
    </citation>
    <scope>NUCLEOTIDE SEQUENCE</scope>
    <source>
        <strain evidence="2">TP075</strain>
    </source>
</reference>
<dbReference type="RefSeq" id="WP_282201072.1">
    <property type="nucleotide sequence ID" value="NZ_BOQE01000001.1"/>
</dbReference>
<organism evidence="2 3">
    <name type="scientific">Collibacillus ludicampi</name>
    <dbReference type="NCBI Taxonomy" id="2771369"/>
    <lineage>
        <taxon>Bacteria</taxon>
        <taxon>Bacillati</taxon>
        <taxon>Bacillota</taxon>
        <taxon>Bacilli</taxon>
        <taxon>Bacillales</taxon>
        <taxon>Alicyclobacillaceae</taxon>
        <taxon>Collibacillus</taxon>
    </lineage>
</organism>
<name>A0AAV4LK47_9BACL</name>
<dbReference type="EMBL" id="BOQE01000001">
    <property type="protein sequence ID" value="GIM48169.1"/>
    <property type="molecule type" value="Genomic_DNA"/>
</dbReference>
<keyword evidence="1" id="KW-0812">Transmembrane</keyword>
<feature type="transmembrane region" description="Helical" evidence="1">
    <location>
        <begin position="138"/>
        <end position="156"/>
    </location>
</feature>
<gene>
    <name evidence="2" type="ORF">DNHGIG_37180</name>
</gene>
<keyword evidence="1" id="KW-0472">Membrane</keyword>
<evidence type="ECO:0000313" key="2">
    <source>
        <dbReference type="EMBL" id="GIM48169.1"/>
    </source>
</evidence>
<evidence type="ECO:0000313" key="3">
    <source>
        <dbReference type="Proteomes" id="UP001057291"/>
    </source>
</evidence>
<protein>
    <submittedName>
        <fullName evidence="2">Uncharacterized protein</fullName>
    </submittedName>
</protein>
<dbReference type="AlphaFoldDB" id="A0AAV4LK47"/>
<keyword evidence="1" id="KW-1133">Transmembrane helix</keyword>
<keyword evidence="3" id="KW-1185">Reference proteome</keyword>
<comment type="caution">
    <text evidence="2">The sequence shown here is derived from an EMBL/GenBank/DDBJ whole genome shotgun (WGS) entry which is preliminary data.</text>
</comment>
<evidence type="ECO:0000256" key="1">
    <source>
        <dbReference type="SAM" id="Phobius"/>
    </source>
</evidence>
<feature type="transmembrane region" description="Helical" evidence="1">
    <location>
        <begin position="6"/>
        <end position="32"/>
    </location>
</feature>
<proteinExistence type="predicted"/>